<evidence type="ECO:0000313" key="4">
    <source>
        <dbReference type="EMBL" id="ADU28222.1"/>
    </source>
</evidence>
<feature type="domain" description="N-acetyltransferase" evidence="3">
    <location>
        <begin position="2"/>
        <end position="140"/>
    </location>
</feature>
<sequence length="140" mass="15620">MGTITYGRTLTVADYNRLRRAVGWDKIRKRQAQAGLAHSALVVAARDAEQTVGMARLVTDYGYVAYIADVVVSPEYQGRGIAKAMLGMILQHIKDQLEDGEQVMVFLLAAKGREAFYRPFGFLDRPNDTYGAGMSMWLKK</sequence>
<reference evidence="4 5" key="1">
    <citation type="submission" date="2010-12" db="EMBL/GenBank/DDBJ databases">
        <title>Complete sequence of Ethanoligenens harbinense YUAN-3.</title>
        <authorList>
            <person name="Lucas S."/>
            <person name="Copeland A."/>
            <person name="Lapidus A."/>
            <person name="Cheng J.-F."/>
            <person name="Bruce D."/>
            <person name="Goodwin L."/>
            <person name="Pitluck S."/>
            <person name="Chertkov O."/>
            <person name="Misra M."/>
            <person name="Detter J.C."/>
            <person name="Han C."/>
            <person name="Tapia R."/>
            <person name="Land M."/>
            <person name="Hauser L."/>
            <person name="Jeffries C."/>
            <person name="Kyrpides N."/>
            <person name="Ivanova N."/>
            <person name="Mikhailova N."/>
            <person name="Wang A."/>
            <person name="Mouttaki H."/>
            <person name="He Z."/>
            <person name="Zhou J."/>
            <person name="Hemme C.L."/>
            <person name="Woyke T."/>
        </authorList>
    </citation>
    <scope>NUCLEOTIDE SEQUENCE [LARGE SCALE GENOMIC DNA]</scope>
    <source>
        <strain evidence="5">DSM 18485 / JCM 12961 / CGMCC 1.5033 / YUAN-3</strain>
    </source>
</reference>
<dbReference type="Gene3D" id="3.40.630.30">
    <property type="match status" value="1"/>
</dbReference>
<name>E6U7U9_ETHHY</name>
<dbReference type="KEGG" id="eha:Ethha_2729"/>
<dbReference type="InterPro" id="IPR045039">
    <property type="entry name" value="NSI-like"/>
</dbReference>
<dbReference type="GO" id="GO:0008080">
    <property type="term" value="F:N-acetyltransferase activity"/>
    <property type="evidence" value="ECO:0007669"/>
    <property type="project" value="InterPro"/>
</dbReference>
<dbReference type="eggNOG" id="COG0454">
    <property type="taxonomic scope" value="Bacteria"/>
</dbReference>
<dbReference type="CDD" id="cd04301">
    <property type="entry name" value="NAT_SF"/>
    <property type="match status" value="1"/>
</dbReference>
<dbReference type="PANTHER" id="PTHR43626:SF4">
    <property type="entry name" value="GCN5-RELATED N-ACETYLTRANSFERASE 2, CHLOROPLASTIC"/>
    <property type="match status" value="1"/>
</dbReference>
<dbReference type="InterPro" id="IPR016181">
    <property type="entry name" value="Acyl_CoA_acyltransferase"/>
</dbReference>
<dbReference type="Pfam" id="PF00583">
    <property type="entry name" value="Acetyltransf_1"/>
    <property type="match status" value="1"/>
</dbReference>
<evidence type="ECO:0000256" key="2">
    <source>
        <dbReference type="ARBA" id="ARBA00023315"/>
    </source>
</evidence>
<organism evidence="4 5">
    <name type="scientific">Ethanoligenens harbinense (strain DSM 18485 / JCM 12961 / CGMCC 1.5033 / YUAN-3)</name>
    <dbReference type="NCBI Taxonomy" id="663278"/>
    <lineage>
        <taxon>Bacteria</taxon>
        <taxon>Bacillati</taxon>
        <taxon>Bacillota</taxon>
        <taxon>Clostridia</taxon>
        <taxon>Eubacteriales</taxon>
        <taxon>Oscillospiraceae</taxon>
        <taxon>Ethanoligenens</taxon>
    </lineage>
</organism>
<evidence type="ECO:0000313" key="5">
    <source>
        <dbReference type="Proteomes" id="UP000001551"/>
    </source>
</evidence>
<gene>
    <name evidence="4" type="ordered locus">Ethha_2729</name>
</gene>
<dbReference type="STRING" id="663278.Ethha_2729"/>
<evidence type="ECO:0000259" key="3">
    <source>
        <dbReference type="PROSITE" id="PS51186"/>
    </source>
</evidence>
<protein>
    <submittedName>
        <fullName evidence="4">GCN5-related N-acetyltransferase</fullName>
    </submittedName>
</protein>
<keyword evidence="2" id="KW-0012">Acyltransferase</keyword>
<keyword evidence="1 4" id="KW-0808">Transferase</keyword>
<dbReference type="Proteomes" id="UP000001551">
    <property type="component" value="Chromosome"/>
</dbReference>
<proteinExistence type="predicted"/>
<dbReference type="GO" id="GO:0005737">
    <property type="term" value="C:cytoplasm"/>
    <property type="evidence" value="ECO:0007669"/>
    <property type="project" value="TreeGrafter"/>
</dbReference>
<dbReference type="AlphaFoldDB" id="E6U7U9"/>
<dbReference type="EMBL" id="CP002400">
    <property type="protein sequence ID" value="ADU28222.1"/>
    <property type="molecule type" value="Genomic_DNA"/>
</dbReference>
<dbReference type="PANTHER" id="PTHR43626">
    <property type="entry name" value="ACYL-COA N-ACYLTRANSFERASE"/>
    <property type="match status" value="1"/>
</dbReference>
<keyword evidence="5" id="KW-1185">Reference proteome</keyword>
<dbReference type="HOGENOM" id="CLU_086503_7_1_9"/>
<accession>E6U7U9</accession>
<dbReference type="InterPro" id="IPR000182">
    <property type="entry name" value="GNAT_dom"/>
</dbReference>
<evidence type="ECO:0000256" key="1">
    <source>
        <dbReference type="ARBA" id="ARBA00022679"/>
    </source>
</evidence>
<dbReference type="PROSITE" id="PS51186">
    <property type="entry name" value="GNAT"/>
    <property type="match status" value="1"/>
</dbReference>
<dbReference type="RefSeq" id="WP_013486565.1">
    <property type="nucleotide sequence ID" value="NC_014828.1"/>
</dbReference>
<dbReference type="SUPFAM" id="SSF55729">
    <property type="entry name" value="Acyl-CoA N-acyltransferases (Nat)"/>
    <property type="match status" value="1"/>
</dbReference>